<proteinExistence type="predicted"/>
<dbReference type="Proteomes" id="UP000748756">
    <property type="component" value="Unassembled WGS sequence"/>
</dbReference>
<gene>
    <name evidence="2" type="ORF">BG015_011585</name>
</gene>
<keyword evidence="3" id="KW-1185">Reference proteome</keyword>
<name>A0A9P5RVV3_9FUNG</name>
<dbReference type="AlphaFoldDB" id="A0A9P5RVV3"/>
<evidence type="ECO:0000256" key="1">
    <source>
        <dbReference type="SAM" id="MobiDB-lite"/>
    </source>
</evidence>
<evidence type="ECO:0000313" key="3">
    <source>
        <dbReference type="Proteomes" id="UP000748756"/>
    </source>
</evidence>
<sequence length="130" mass="14438">MAHHSFDLSTHTYFDVKVQPEAVDQVLASTRTAAASENGSLSGVEYIGHVGELKNHLLYRVSKQLQQQQQQSSSHTTTNTQSTPTPSSSLQGSEWEEQRNQQIVDAISAVQGVVHVDIQIPRQRTKKDEL</sequence>
<comment type="caution">
    <text evidence="2">The sequence shown here is derived from an EMBL/GenBank/DDBJ whole genome shotgun (WGS) entry which is preliminary data.</text>
</comment>
<accession>A0A9P5RVV3</accession>
<dbReference type="EMBL" id="JAAAUQ010000907">
    <property type="protein sequence ID" value="KAF9146470.1"/>
    <property type="molecule type" value="Genomic_DNA"/>
</dbReference>
<feature type="compositionally biased region" description="Low complexity" evidence="1">
    <location>
        <begin position="64"/>
        <end position="93"/>
    </location>
</feature>
<protein>
    <submittedName>
        <fullName evidence="2">Uncharacterized protein</fullName>
    </submittedName>
</protein>
<evidence type="ECO:0000313" key="2">
    <source>
        <dbReference type="EMBL" id="KAF9146470.1"/>
    </source>
</evidence>
<organism evidence="2 3">
    <name type="scientific">Linnemannia schmuckeri</name>
    <dbReference type="NCBI Taxonomy" id="64567"/>
    <lineage>
        <taxon>Eukaryota</taxon>
        <taxon>Fungi</taxon>
        <taxon>Fungi incertae sedis</taxon>
        <taxon>Mucoromycota</taxon>
        <taxon>Mortierellomycotina</taxon>
        <taxon>Mortierellomycetes</taxon>
        <taxon>Mortierellales</taxon>
        <taxon>Mortierellaceae</taxon>
        <taxon>Linnemannia</taxon>
    </lineage>
</organism>
<feature type="region of interest" description="Disordered" evidence="1">
    <location>
        <begin position="64"/>
        <end position="98"/>
    </location>
</feature>
<reference evidence="2" key="1">
    <citation type="journal article" date="2020" name="Fungal Divers.">
        <title>Resolving the Mortierellaceae phylogeny through synthesis of multi-gene phylogenetics and phylogenomics.</title>
        <authorList>
            <person name="Vandepol N."/>
            <person name="Liber J."/>
            <person name="Desiro A."/>
            <person name="Na H."/>
            <person name="Kennedy M."/>
            <person name="Barry K."/>
            <person name="Grigoriev I.V."/>
            <person name="Miller A.N."/>
            <person name="O'Donnell K."/>
            <person name="Stajich J.E."/>
            <person name="Bonito G."/>
        </authorList>
    </citation>
    <scope>NUCLEOTIDE SEQUENCE</scope>
    <source>
        <strain evidence="2">NRRL 6426</strain>
    </source>
</reference>
<dbReference type="OrthoDB" id="2585179at2759"/>